<reference evidence="7 8" key="1">
    <citation type="submission" date="2013-07" db="EMBL/GenBank/DDBJ databases">
        <title>The Genome Sequence of Kwoniella mangroviensis CBS10435.</title>
        <authorList>
            <consortium name="The Broad Institute Genome Sequencing Platform"/>
            <person name="Cuomo C."/>
            <person name="Litvintseva A."/>
            <person name="Chen Y."/>
            <person name="Heitman J."/>
            <person name="Sun S."/>
            <person name="Springer D."/>
            <person name="Dromer F."/>
            <person name="Young S.K."/>
            <person name="Zeng Q."/>
            <person name="Gargeya S."/>
            <person name="Fitzgerald M."/>
            <person name="Abouelleil A."/>
            <person name="Alvarado L."/>
            <person name="Berlin A.M."/>
            <person name="Chapman S.B."/>
            <person name="Dewar J."/>
            <person name="Goldberg J."/>
            <person name="Griggs A."/>
            <person name="Gujja S."/>
            <person name="Hansen M."/>
            <person name="Howarth C."/>
            <person name="Imamovic A."/>
            <person name="Larimer J."/>
            <person name="McCowan C."/>
            <person name="Murphy C."/>
            <person name="Pearson M."/>
            <person name="Priest M."/>
            <person name="Roberts A."/>
            <person name="Saif S."/>
            <person name="Shea T."/>
            <person name="Sykes S."/>
            <person name="Wortman J."/>
            <person name="Nusbaum C."/>
            <person name="Birren B."/>
        </authorList>
    </citation>
    <scope>NUCLEOTIDE SEQUENCE [LARGE SCALE GENOMIC DNA]</scope>
    <source>
        <strain evidence="7 8">CBS 10435</strain>
    </source>
</reference>
<evidence type="ECO:0000313" key="8">
    <source>
        <dbReference type="Proteomes" id="UP000092583"/>
    </source>
</evidence>
<name>A0A1B9IXZ8_9TREE</name>
<comment type="subcellular location">
    <subcellularLocation>
        <location evidence="1">Nucleus</location>
    </subcellularLocation>
</comment>
<evidence type="ECO:0008006" key="9">
    <source>
        <dbReference type="Google" id="ProtNLM"/>
    </source>
</evidence>
<evidence type="ECO:0000313" key="7">
    <source>
        <dbReference type="EMBL" id="OCF60304.1"/>
    </source>
</evidence>
<dbReference type="Proteomes" id="UP000092583">
    <property type="component" value="Unassembled WGS sequence"/>
</dbReference>
<organism evidence="7 8">
    <name type="scientific">Kwoniella mangroviensis CBS 10435</name>
    <dbReference type="NCBI Taxonomy" id="1331196"/>
    <lineage>
        <taxon>Eukaryota</taxon>
        <taxon>Fungi</taxon>
        <taxon>Dikarya</taxon>
        <taxon>Basidiomycota</taxon>
        <taxon>Agaricomycotina</taxon>
        <taxon>Tremellomycetes</taxon>
        <taxon>Tremellales</taxon>
        <taxon>Cryptococcaceae</taxon>
        <taxon>Kwoniella</taxon>
    </lineage>
</organism>
<evidence type="ECO:0000256" key="5">
    <source>
        <dbReference type="ARBA" id="ARBA00023242"/>
    </source>
</evidence>
<feature type="compositionally biased region" description="Low complexity" evidence="6">
    <location>
        <begin position="577"/>
        <end position="587"/>
    </location>
</feature>
<feature type="compositionally biased region" description="Low complexity" evidence="6">
    <location>
        <begin position="409"/>
        <end position="418"/>
    </location>
</feature>
<protein>
    <recommendedName>
        <fullName evidence="9">DNA-directed RNA polymerase III subunit RPC6</fullName>
    </recommendedName>
</protein>
<dbReference type="InterPro" id="IPR036388">
    <property type="entry name" value="WH-like_DNA-bd_sf"/>
</dbReference>
<keyword evidence="5" id="KW-0539">Nucleus</keyword>
<keyword evidence="4" id="KW-0804">Transcription</keyword>
<proteinExistence type="inferred from homology"/>
<feature type="region of interest" description="Disordered" evidence="6">
    <location>
        <begin position="557"/>
        <end position="595"/>
    </location>
</feature>
<evidence type="ECO:0000256" key="1">
    <source>
        <dbReference type="ARBA" id="ARBA00004123"/>
    </source>
</evidence>
<keyword evidence="3" id="KW-0240">DNA-directed RNA polymerase</keyword>
<reference evidence="8" key="2">
    <citation type="submission" date="2013-12" db="EMBL/GenBank/DDBJ databases">
        <title>Evolution of pathogenesis and genome organization in the Tremellales.</title>
        <authorList>
            <person name="Cuomo C."/>
            <person name="Litvintseva A."/>
            <person name="Heitman J."/>
            <person name="Chen Y."/>
            <person name="Sun S."/>
            <person name="Springer D."/>
            <person name="Dromer F."/>
            <person name="Young S."/>
            <person name="Zeng Q."/>
            <person name="Chapman S."/>
            <person name="Gujja S."/>
            <person name="Saif S."/>
            <person name="Birren B."/>
        </authorList>
    </citation>
    <scope>NUCLEOTIDE SEQUENCE [LARGE SCALE GENOMIC DNA]</scope>
    <source>
        <strain evidence="8">CBS 10435</strain>
    </source>
</reference>
<dbReference type="OrthoDB" id="613763at2759"/>
<feature type="region of interest" description="Disordered" evidence="6">
    <location>
        <begin position="280"/>
        <end position="418"/>
    </location>
</feature>
<accession>A0A1B9IXZ8</accession>
<dbReference type="InterPro" id="IPR016049">
    <property type="entry name" value="RNA_pol_Rpc34-like"/>
</dbReference>
<evidence type="ECO:0000256" key="2">
    <source>
        <dbReference type="ARBA" id="ARBA00011038"/>
    </source>
</evidence>
<evidence type="ECO:0000256" key="6">
    <source>
        <dbReference type="SAM" id="MobiDB-lite"/>
    </source>
</evidence>
<comment type="similarity">
    <text evidence="2">Belongs to the eukaryotic RPC34/RPC39 RNA polymerase subunit family.</text>
</comment>
<dbReference type="AlphaFoldDB" id="A0A1B9IXZ8"/>
<dbReference type="GO" id="GO:0042274">
    <property type="term" value="P:ribosomal small subunit biogenesis"/>
    <property type="evidence" value="ECO:0007669"/>
    <property type="project" value="InterPro"/>
</dbReference>
<dbReference type="Pfam" id="PF05158">
    <property type="entry name" value="RNA_pol_Rpc34"/>
    <property type="match status" value="1"/>
</dbReference>
<dbReference type="InterPro" id="IPR007832">
    <property type="entry name" value="RNA_pol_Rpc34"/>
</dbReference>
<dbReference type="EMBL" id="KI669460">
    <property type="protein sequence ID" value="OCF60304.1"/>
    <property type="molecule type" value="Genomic_DNA"/>
</dbReference>
<keyword evidence="8" id="KW-1185">Reference proteome</keyword>
<feature type="compositionally biased region" description="Acidic residues" evidence="6">
    <location>
        <begin position="302"/>
        <end position="313"/>
    </location>
</feature>
<feature type="compositionally biased region" description="Basic residues" evidence="6">
    <location>
        <begin position="350"/>
        <end position="377"/>
    </location>
</feature>
<dbReference type="SUPFAM" id="SSF46785">
    <property type="entry name" value="Winged helix' DNA-binding domain"/>
    <property type="match status" value="1"/>
</dbReference>
<dbReference type="Gene3D" id="1.10.10.10">
    <property type="entry name" value="Winged helix-like DNA-binding domain superfamily/Winged helix DNA-binding domain"/>
    <property type="match status" value="1"/>
</dbReference>
<feature type="compositionally biased region" description="Acidic residues" evidence="6">
    <location>
        <begin position="562"/>
        <end position="574"/>
    </location>
</feature>
<feature type="compositionally biased region" description="Basic and acidic residues" evidence="6">
    <location>
        <begin position="314"/>
        <end position="324"/>
    </location>
</feature>
<evidence type="ECO:0000256" key="3">
    <source>
        <dbReference type="ARBA" id="ARBA00022478"/>
    </source>
</evidence>
<sequence>MSMSTSDQQVWKKVLAAKNKYMTMPQIEASFPTMAKKAVTQSTANLVKLRLFSTSKLKDDDKTILFHAHTAEEAKQKSAMTPEQKIVLQVIKQAGERGIASAQIGRQIGHETMPQAILRKTVKNLESSGHIKQFKPVNAPTTIYYVMADVKIPEEISGGIWFDNNQEYDQGLVDALCQVLQHRVYRLTYVDNRDRTGKADPAALKDTKESLLVPYAMTLSNSKNYSLLTPMALRNFVNKSKLTSAELSVKNIMEVMRALELDGLVESIKPFNASITFQEDDDDHLDEREGSSSKRRKLNLDNGDDDEGLDSEEEAKAKEKAKQKIKEKKRRERQKEKKKKMKEKKEKKMEKKRKEKEKKKKKKKEREREKAKKKKSKKNDTAISDSDDDQLLSINDESSSKKRKKRSRSSSVSSVSSISSVSTVSTVSTVSSVSSVSSGSSDSVSSVASDEIDDVLLPIKSKSYSTNNNVPNNNIPNFFPGGLGGGITDLSDQSIIYKATNRLVNLLKGQNEIPCGKCPVFSFCEEDGPVNPKGCTYMSQYLDDEVGGWDRRVLGKMRPDLAEPEPEPEPEPELQVEGIEGEINGNGDYDMDEGR</sequence>
<dbReference type="STRING" id="1331196.A0A1B9IXZ8"/>
<dbReference type="PANTHER" id="PTHR12780">
    <property type="entry name" value="RNA POLYMERASE III DNA DIRECTED , 39KD SUBUNIT-RELATED"/>
    <property type="match status" value="1"/>
</dbReference>
<dbReference type="GO" id="GO:0006383">
    <property type="term" value="P:transcription by RNA polymerase III"/>
    <property type="evidence" value="ECO:0007669"/>
    <property type="project" value="InterPro"/>
</dbReference>
<dbReference type="GO" id="GO:0005666">
    <property type="term" value="C:RNA polymerase III complex"/>
    <property type="evidence" value="ECO:0007669"/>
    <property type="project" value="InterPro"/>
</dbReference>
<dbReference type="InterPro" id="IPR036390">
    <property type="entry name" value="WH_DNA-bd_sf"/>
</dbReference>
<gene>
    <name evidence="7" type="ORF">L486_02985</name>
</gene>
<evidence type="ECO:0000256" key="4">
    <source>
        <dbReference type="ARBA" id="ARBA00023163"/>
    </source>
</evidence>
<feature type="compositionally biased region" description="Basic residues" evidence="6">
    <location>
        <begin position="325"/>
        <end position="342"/>
    </location>
</feature>